<dbReference type="AlphaFoldDB" id="A0A0H2RR40"/>
<keyword evidence="3" id="KW-1185">Reference proteome</keyword>
<protein>
    <submittedName>
        <fullName evidence="2">Uncharacterized protein</fullName>
    </submittedName>
</protein>
<name>A0A0H2RR40_9AGAM</name>
<evidence type="ECO:0000313" key="3">
    <source>
        <dbReference type="Proteomes" id="UP000053477"/>
    </source>
</evidence>
<reference evidence="2 3" key="1">
    <citation type="submission" date="2015-04" db="EMBL/GenBank/DDBJ databases">
        <title>Complete genome sequence of Schizopora paradoxa KUC8140, a cosmopolitan wood degrader in East Asia.</title>
        <authorList>
            <consortium name="DOE Joint Genome Institute"/>
            <person name="Min B."/>
            <person name="Park H."/>
            <person name="Jang Y."/>
            <person name="Kim J.-J."/>
            <person name="Kim K.H."/>
            <person name="Pangilinan J."/>
            <person name="Lipzen A."/>
            <person name="Riley R."/>
            <person name="Grigoriev I.V."/>
            <person name="Spatafora J.W."/>
            <person name="Choi I.-G."/>
        </authorList>
    </citation>
    <scope>NUCLEOTIDE SEQUENCE [LARGE SCALE GENOMIC DNA]</scope>
    <source>
        <strain evidence="2 3">KUC8140</strain>
    </source>
</reference>
<keyword evidence="1" id="KW-0472">Membrane</keyword>
<feature type="transmembrane region" description="Helical" evidence="1">
    <location>
        <begin position="49"/>
        <end position="69"/>
    </location>
</feature>
<accession>A0A0H2RR40</accession>
<dbReference type="Proteomes" id="UP000053477">
    <property type="component" value="Unassembled WGS sequence"/>
</dbReference>
<evidence type="ECO:0000313" key="2">
    <source>
        <dbReference type="EMBL" id="KLO14359.1"/>
    </source>
</evidence>
<evidence type="ECO:0000256" key="1">
    <source>
        <dbReference type="SAM" id="Phobius"/>
    </source>
</evidence>
<keyword evidence="1" id="KW-1133">Transmembrane helix</keyword>
<sequence length="78" mass="9064">MRGYYEYMRSTLLPTLQPKVVANPQYISAIHKATPSHVEMARKRARRCLGVQALTWAFVMLRPSLWYVFPLQPLHSCS</sequence>
<keyword evidence="1" id="KW-0812">Transmembrane</keyword>
<dbReference type="InParanoid" id="A0A0H2RR40"/>
<organism evidence="2 3">
    <name type="scientific">Schizopora paradoxa</name>
    <dbReference type="NCBI Taxonomy" id="27342"/>
    <lineage>
        <taxon>Eukaryota</taxon>
        <taxon>Fungi</taxon>
        <taxon>Dikarya</taxon>
        <taxon>Basidiomycota</taxon>
        <taxon>Agaricomycotina</taxon>
        <taxon>Agaricomycetes</taxon>
        <taxon>Hymenochaetales</taxon>
        <taxon>Schizoporaceae</taxon>
        <taxon>Schizopora</taxon>
    </lineage>
</organism>
<proteinExistence type="predicted"/>
<dbReference type="EMBL" id="KQ085945">
    <property type="protein sequence ID" value="KLO14359.1"/>
    <property type="molecule type" value="Genomic_DNA"/>
</dbReference>
<gene>
    <name evidence="2" type="ORF">SCHPADRAFT_320445</name>
</gene>